<evidence type="ECO:0000313" key="3">
    <source>
        <dbReference type="Proteomes" id="UP000266482"/>
    </source>
</evidence>
<keyword evidence="3" id="KW-1185">Reference proteome</keyword>
<evidence type="ECO:0000259" key="1">
    <source>
        <dbReference type="Pfam" id="PF12728"/>
    </source>
</evidence>
<dbReference type="InterPro" id="IPR009061">
    <property type="entry name" value="DNA-bd_dom_put_sf"/>
</dbReference>
<dbReference type="InterPro" id="IPR010093">
    <property type="entry name" value="SinI_DNA-bd"/>
</dbReference>
<comment type="caution">
    <text evidence="2">The sequence shown here is derived from an EMBL/GenBank/DDBJ whole genome shotgun (WGS) entry which is preliminary data.</text>
</comment>
<dbReference type="Pfam" id="PF12728">
    <property type="entry name" value="HTH_17"/>
    <property type="match status" value="1"/>
</dbReference>
<dbReference type="NCBIfam" id="TIGR01764">
    <property type="entry name" value="excise"/>
    <property type="match status" value="1"/>
</dbReference>
<proteinExistence type="predicted"/>
<feature type="domain" description="Helix-turn-helix" evidence="1">
    <location>
        <begin position="7"/>
        <end position="55"/>
    </location>
</feature>
<dbReference type="SUPFAM" id="SSF46955">
    <property type="entry name" value="Putative DNA-binding domain"/>
    <property type="match status" value="1"/>
</dbReference>
<name>A0A3A1VRA1_9BACL</name>
<dbReference type="Proteomes" id="UP000266482">
    <property type="component" value="Unassembled WGS sequence"/>
</dbReference>
<dbReference type="OrthoDB" id="2909824at2"/>
<sequence length="59" mass="6950">MKKNHDLLTVEEAREILRIGRNAIYNLIKVGLPHIKIGKQIRIPRELLYVWINEQTITS</sequence>
<dbReference type="Gene3D" id="3.90.105.50">
    <property type="match status" value="1"/>
</dbReference>
<organism evidence="2 3">
    <name type="scientific">Paenibacillus nanensis</name>
    <dbReference type="NCBI Taxonomy" id="393251"/>
    <lineage>
        <taxon>Bacteria</taxon>
        <taxon>Bacillati</taxon>
        <taxon>Bacillota</taxon>
        <taxon>Bacilli</taxon>
        <taxon>Bacillales</taxon>
        <taxon>Paenibacillaceae</taxon>
        <taxon>Paenibacillus</taxon>
    </lineage>
</organism>
<dbReference type="InterPro" id="IPR041657">
    <property type="entry name" value="HTH_17"/>
</dbReference>
<dbReference type="RefSeq" id="WP_119597405.1">
    <property type="nucleotide sequence ID" value="NZ_QXQA01000001.1"/>
</dbReference>
<evidence type="ECO:0000313" key="2">
    <source>
        <dbReference type="EMBL" id="RIX60030.1"/>
    </source>
</evidence>
<gene>
    <name evidence="2" type="ORF">D3P08_00085</name>
</gene>
<dbReference type="EMBL" id="QXQA01000001">
    <property type="protein sequence ID" value="RIX60030.1"/>
    <property type="molecule type" value="Genomic_DNA"/>
</dbReference>
<protein>
    <submittedName>
        <fullName evidence="2">DNA-binding protein</fullName>
    </submittedName>
</protein>
<dbReference type="InterPro" id="IPR038148">
    <property type="entry name" value="Tn1545/Tn916_Xis"/>
</dbReference>
<reference evidence="2 3" key="1">
    <citation type="submission" date="2018-09" db="EMBL/GenBank/DDBJ databases">
        <title>Paenibacillus aracenensis nov. sp. isolated from a cave in southern Spain.</title>
        <authorList>
            <person name="Jurado V."/>
            <person name="Gutierrez-Patricio S."/>
            <person name="Gonzalez-Pimentel J.L."/>
            <person name="Miller A.Z."/>
            <person name="Laiz L."/>
            <person name="Saiz-Jimenez C."/>
        </authorList>
    </citation>
    <scope>NUCLEOTIDE SEQUENCE [LARGE SCALE GENOMIC DNA]</scope>
    <source>
        <strain evidence="2 3">DSM 22867</strain>
    </source>
</reference>
<accession>A0A3A1VRA1</accession>
<keyword evidence="2" id="KW-0238">DNA-binding</keyword>
<dbReference type="GO" id="GO:0003677">
    <property type="term" value="F:DNA binding"/>
    <property type="evidence" value="ECO:0007669"/>
    <property type="project" value="UniProtKB-KW"/>
</dbReference>
<dbReference type="AlphaFoldDB" id="A0A3A1VRA1"/>